<dbReference type="SMART" id="SM01040">
    <property type="entry name" value="Bro-N"/>
    <property type="match status" value="1"/>
</dbReference>
<dbReference type="Pfam" id="PF10552">
    <property type="entry name" value="ORF6C"/>
    <property type="match status" value="1"/>
</dbReference>
<dbReference type="EMBL" id="JAAOCX010000001">
    <property type="protein sequence ID" value="MBJ7631652.1"/>
    <property type="molecule type" value="Genomic_DNA"/>
</dbReference>
<protein>
    <recommendedName>
        <fullName evidence="1">Bro-N domain-containing protein</fullName>
    </recommendedName>
</protein>
<reference evidence="2" key="1">
    <citation type="submission" date="2020-02" db="EMBL/GenBank/DDBJ databases">
        <authorList>
            <person name="Fontana A."/>
            <person name="Patrone V."/>
            <person name="Morelli L."/>
        </authorList>
    </citation>
    <scope>NUCLEOTIDE SEQUENCE</scope>
    <source>
        <strain evidence="2">CCUG 30943</strain>
    </source>
</reference>
<dbReference type="AlphaFoldDB" id="A0AAE2S4V3"/>
<dbReference type="Proteomes" id="UP000808038">
    <property type="component" value="Unassembled WGS sequence"/>
</dbReference>
<sequence length="226" mass="25770">MTNEVQIFNGLKIKEENGQVMFDAETAAIGLGISQIAKSGNEVVRWERVNKYLGIPTSGDAIERGDFITEPQFYKLAIKANNETAERFQDWVTTEVLPSIRKTGVYGVPQMSPMERIALLAQGTTELDSRVTQLEGNQPLNSARYEYVGRRVNDKVREYIKLHNLNSKNVVGELRKDLNHQIKVVTGVRIRRDLRDKHFDQVMELIDHWTPSTATVMQLNQTQLEV</sequence>
<dbReference type="PROSITE" id="PS51750">
    <property type="entry name" value="BRO_N"/>
    <property type="match status" value="1"/>
</dbReference>
<evidence type="ECO:0000313" key="3">
    <source>
        <dbReference type="Proteomes" id="UP000808038"/>
    </source>
</evidence>
<evidence type="ECO:0000259" key="1">
    <source>
        <dbReference type="PROSITE" id="PS51750"/>
    </source>
</evidence>
<evidence type="ECO:0000313" key="2">
    <source>
        <dbReference type="EMBL" id="MBJ7631652.1"/>
    </source>
</evidence>
<name>A0AAE2S4V3_WEICO</name>
<reference evidence="2" key="2">
    <citation type="journal article" date="2021" name="Int. J. Food Microbiol.">
        <title>Safety demonstration of a microbial species for use in the food chain: Weissella confusa.</title>
        <authorList>
            <person name="Bourdichon F."/>
            <person name="Patrone V."/>
            <person name="Fontana A."/>
            <person name="Milani G."/>
            <person name="Morelli L."/>
        </authorList>
    </citation>
    <scope>NUCLEOTIDE SEQUENCE</scope>
    <source>
        <strain evidence="2">CCUG 30943</strain>
    </source>
</reference>
<proteinExistence type="predicted"/>
<organism evidence="2 3">
    <name type="scientific">Weissella confusa</name>
    <name type="common">Lactobacillus confusus</name>
    <dbReference type="NCBI Taxonomy" id="1583"/>
    <lineage>
        <taxon>Bacteria</taxon>
        <taxon>Bacillati</taxon>
        <taxon>Bacillota</taxon>
        <taxon>Bacilli</taxon>
        <taxon>Lactobacillales</taxon>
        <taxon>Lactobacillaceae</taxon>
        <taxon>Weissella</taxon>
    </lineage>
</organism>
<gene>
    <name evidence="2" type="ORF">HAU43_00790</name>
</gene>
<dbReference type="InterPro" id="IPR003497">
    <property type="entry name" value="BRO_N_domain"/>
</dbReference>
<dbReference type="RefSeq" id="WP_135411117.1">
    <property type="nucleotide sequence ID" value="NZ_JAAOCW010000001.1"/>
</dbReference>
<comment type="caution">
    <text evidence="2">The sequence shown here is derived from an EMBL/GenBank/DDBJ whole genome shotgun (WGS) entry which is preliminary data.</text>
</comment>
<accession>A0AAE2S4V3</accession>
<feature type="domain" description="Bro-N" evidence="1">
    <location>
        <begin position="2"/>
        <end position="104"/>
    </location>
</feature>
<dbReference type="Pfam" id="PF02498">
    <property type="entry name" value="Bro-N"/>
    <property type="match status" value="1"/>
</dbReference>
<dbReference type="InterPro" id="IPR018878">
    <property type="entry name" value="ORF6C_dom"/>
</dbReference>